<dbReference type="PANTHER" id="PTHR30146:SF145">
    <property type="entry name" value="RIBOSE OPERON REPRESSOR"/>
    <property type="match status" value="1"/>
</dbReference>
<dbReference type="InterPro" id="IPR010982">
    <property type="entry name" value="Lambda_DNA-bd_dom_sf"/>
</dbReference>
<dbReference type="InterPro" id="IPR028082">
    <property type="entry name" value="Peripla_BP_I"/>
</dbReference>
<dbReference type="PROSITE" id="PS50932">
    <property type="entry name" value="HTH_LACI_2"/>
    <property type="match status" value="1"/>
</dbReference>
<organism evidence="7 8">
    <name type="scientific">Dickeya aquatica</name>
    <dbReference type="NCBI Taxonomy" id="1401087"/>
    <lineage>
        <taxon>Bacteria</taxon>
        <taxon>Pseudomonadati</taxon>
        <taxon>Pseudomonadota</taxon>
        <taxon>Gammaproteobacteria</taxon>
        <taxon>Enterobacterales</taxon>
        <taxon>Pectobacteriaceae</taxon>
        <taxon>Dickeya</taxon>
    </lineage>
</organism>
<dbReference type="InterPro" id="IPR000843">
    <property type="entry name" value="HTH_LacI"/>
</dbReference>
<dbReference type="SUPFAM" id="SSF53822">
    <property type="entry name" value="Periplasmic binding protein-like I"/>
    <property type="match status" value="1"/>
</dbReference>
<dbReference type="Pfam" id="PF13377">
    <property type="entry name" value="Peripla_BP_3"/>
    <property type="match status" value="1"/>
</dbReference>
<dbReference type="CDD" id="cd06275">
    <property type="entry name" value="PBP1_PurR"/>
    <property type="match status" value="1"/>
</dbReference>
<dbReference type="PRINTS" id="PR00036">
    <property type="entry name" value="HTHLACI"/>
</dbReference>
<gene>
    <name evidence="7" type="primary">rbsR</name>
    <name evidence="7" type="ORF">DAQ1742_00011</name>
</gene>
<dbReference type="CDD" id="cd01392">
    <property type="entry name" value="HTH_LacI"/>
    <property type="match status" value="1"/>
</dbReference>
<evidence type="ECO:0000313" key="8">
    <source>
        <dbReference type="Proteomes" id="UP000294820"/>
    </source>
</evidence>
<dbReference type="KEGG" id="daq:DAQ1742_00011"/>
<dbReference type="PANTHER" id="PTHR30146">
    <property type="entry name" value="LACI-RELATED TRANSCRIPTIONAL REPRESSOR"/>
    <property type="match status" value="1"/>
</dbReference>
<dbReference type="PROSITE" id="PS00356">
    <property type="entry name" value="HTH_LACI_1"/>
    <property type="match status" value="1"/>
</dbReference>
<sequence>MATMKDVARLAGVSTSTVSHVINNNRFVSDVIRARVMKAVEQLNYAPSALARSLKINQTRTIGMLLTASSNPFYAEVVRGVERCCYERGYSLILCNTEGDHHRLSRSLETLLQKRVDGLLVMCTESHMPSPEIIRRYPSIPMVMMDWAPFEGSSDVIKDNSLQGGEMATQYLIAQGYRKIACIAGPQDKTTAHNRLEGYRQAMHAAGLPIPANYEVMGDFEFEAGFRAMQQLLTLPEPPDAVFTSNDAMAVGVYRALYDAGLTIPDDMAVVGYDDIELARYMAPPLTTVHQPKDELGELAIDTLLYRLEHPDIEHSVLVLTPELIVRGSVGKRS</sequence>
<keyword evidence="1" id="KW-0678">Repressor</keyword>
<evidence type="ECO:0000256" key="4">
    <source>
        <dbReference type="ARBA" id="ARBA00023163"/>
    </source>
</evidence>
<proteinExistence type="predicted"/>
<keyword evidence="4" id="KW-0804">Transcription</keyword>
<dbReference type="InterPro" id="IPR057343">
    <property type="entry name" value="PurR_sensor_dom"/>
</dbReference>
<dbReference type="RefSeq" id="WP_197731762.1">
    <property type="nucleotide sequence ID" value="NZ_LT615367.1"/>
</dbReference>
<dbReference type="GO" id="GO:0003700">
    <property type="term" value="F:DNA-binding transcription factor activity"/>
    <property type="evidence" value="ECO:0007669"/>
    <property type="project" value="TreeGrafter"/>
</dbReference>
<keyword evidence="8" id="KW-1185">Reference proteome</keyword>
<feature type="domain" description="HTH lacI-type" evidence="6">
    <location>
        <begin position="2"/>
        <end position="56"/>
    </location>
</feature>
<dbReference type="SMART" id="SM00354">
    <property type="entry name" value="HTH_LACI"/>
    <property type="match status" value="1"/>
</dbReference>
<dbReference type="Gene3D" id="3.40.50.2300">
    <property type="match status" value="2"/>
</dbReference>
<dbReference type="AlphaFoldDB" id="A0A375A588"/>
<dbReference type="Pfam" id="PF00356">
    <property type="entry name" value="LacI"/>
    <property type="match status" value="1"/>
</dbReference>
<dbReference type="FunFam" id="1.10.260.40:FF:000002">
    <property type="entry name" value="HTH-type transcriptional repressor PurR"/>
    <property type="match status" value="1"/>
</dbReference>
<evidence type="ECO:0000259" key="6">
    <source>
        <dbReference type="PROSITE" id="PS50932"/>
    </source>
</evidence>
<dbReference type="NCBIfam" id="NF007743">
    <property type="entry name" value="PRK10423.1"/>
    <property type="match status" value="1"/>
</dbReference>
<dbReference type="EMBL" id="LT615367">
    <property type="protein sequence ID" value="SLM61163.1"/>
    <property type="molecule type" value="Genomic_DNA"/>
</dbReference>
<accession>A0A375A588</accession>
<evidence type="ECO:0000256" key="1">
    <source>
        <dbReference type="ARBA" id="ARBA00022491"/>
    </source>
</evidence>
<protein>
    <recommendedName>
        <fullName evidence="5">Ribose operon repressor</fullName>
    </recommendedName>
</protein>
<evidence type="ECO:0000313" key="7">
    <source>
        <dbReference type="EMBL" id="SLM61163.1"/>
    </source>
</evidence>
<name>A0A375A588_9GAMM</name>
<dbReference type="Proteomes" id="UP000294820">
    <property type="component" value="Chromosome 1"/>
</dbReference>
<keyword evidence="3" id="KW-0238">DNA-binding</keyword>
<reference evidence="7 8" key="1">
    <citation type="submission" date="2016-09" db="EMBL/GenBank/DDBJ databases">
        <authorList>
            <person name="Reverchon S."/>
            <person name="Nasser W."/>
            <person name="Leonard S."/>
            <person name="Brochier C."/>
            <person name="Duprey A."/>
        </authorList>
    </citation>
    <scope>NUCLEOTIDE SEQUENCE [LARGE SCALE GENOMIC DNA]</scope>
    <source>
        <strain evidence="7 8">174/2</strain>
    </source>
</reference>
<dbReference type="SUPFAM" id="SSF47413">
    <property type="entry name" value="lambda repressor-like DNA-binding domains"/>
    <property type="match status" value="1"/>
</dbReference>
<dbReference type="Gene3D" id="1.10.260.40">
    <property type="entry name" value="lambda repressor-like DNA-binding domains"/>
    <property type="match status" value="1"/>
</dbReference>
<evidence type="ECO:0000256" key="2">
    <source>
        <dbReference type="ARBA" id="ARBA00023015"/>
    </source>
</evidence>
<keyword evidence="2" id="KW-0805">Transcription regulation</keyword>
<evidence type="ECO:0000256" key="5">
    <source>
        <dbReference type="ARBA" id="ARBA00044140"/>
    </source>
</evidence>
<evidence type="ECO:0000256" key="3">
    <source>
        <dbReference type="ARBA" id="ARBA00023125"/>
    </source>
</evidence>
<dbReference type="InterPro" id="IPR046335">
    <property type="entry name" value="LacI/GalR-like_sensor"/>
</dbReference>
<dbReference type="GO" id="GO:0000976">
    <property type="term" value="F:transcription cis-regulatory region binding"/>
    <property type="evidence" value="ECO:0007669"/>
    <property type="project" value="TreeGrafter"/>
</dbReference>